<proteinExistence type="predicted"/>
<keyword evidence="3" id="KW-1185">Reference proteome</keyword>
<dbReference type="AlphaFoldDB" id="A0A9P6TWL0"/>
<organism evidence="2 3">
    <name type="scientific">Actinomortierella ambigua</name>
    <dbReference type="NCBI Taxonomy" id="1343610"/>
    <lineage>
        <taxon>Eukaryota</taxon>
        <taxon>Fungi</taxon>
        <taxon>Fungi incertae sedis</taxon>
        <taxon>Mucoromycota</taxon>
        <taxon>Mortierellomycotina</taxon>
        <taxon>Mortierellomycetes</taxon>
        <taxon>Mortierellales</taxon>
        <taxon>Mortierellaceae</taxon>
        <taxon>Actinomortierella</taxon>
    </lineage>
</organism>
<dbReference type="EMBL" id="JAAAJB010001080">
    <property type="protein sequence ID" value="KAG0249113.1"/>
    <property type="molecule type" value="Genomic_DNA"/>
</dbReference>
<sequence length="91" mass="9681">MALHNDIDLALFRNILKLNRRGHHYIIGINLGVQQNPHQSIPAVNSVSYGAAVSEEDEDDDDDDGGENGSTSRAERESGQDPVAVGGRGGA</sequence>
<evidence type="ECO:0000256" key="1">
    <source>
        <dbReference type="SAM" id="MobiDB-lite"/>
    </source>
</evidence>
<gene>
    <name evidence="2" type="ORF">DFQ27_000372</name>
</gene>
<evidence type="ECO:0000313" key="2">
    <source>
        <dbReference type="EMBL" id="KAG0249113.1"/>
    </source>
</evidence>
<feature type="region of interest" description="Disordered" evidence="1">
    <location>
        <begin position="42"/>
        <end position="91"/>
    </location>
</feature>
<name>A0A9P6TWL0_9FUNG</name>
<comment type="caution">
    <text evidence="2">The sequence shown here is derived from an EMBL/GenBank/DDBJ whole genome shotgun (WGS) entry which is preliminary data.</text>
</comment>
<feature type="compositionally biased region" description="Acidic residues" evidence="1">
    <location>
        <begin position="54"/>
        <end position="66"/>
    </location>
</feature>
<evidence type="ECO:0000313" key="3">
    <source>
        <dbReference type="Proteomes" id="UP000807716"/>
    </source>
</evidence>
<reference evidence="2" key="1">
    <citation type="journal article" date="2020" name="Fungal Divers.">
        <title>Resolving the Mortierellaceae phylogeny through synthesis of multi-gene phylogenetics and phylogenomics.</title>
        <authorList>
            <person name="Vandepol N."/>
            <person name="Liber J."/>
            <person name="Desiro A."/>
            <person name="Na H."/>
            <person name="Kennedy M."/>
            <person name="Barry K."/>
            <person name="Grigoriev I.V."/>
            <person name="Miller A.N."/>
            <person name="O'Donnell K."/>
            <person name="Stajich J.E."/>
            <person name="Bonito G."/>
        </authorList>
    </citation>
    <scope>NUCLEOTIDE SEQUENCE</scope>
    <source>
        <strain evidence="2">BC1065</strain>
    </source>
</reference>
<dbReference type="Proteomes" id="UP000807716">
    <property type="component" value="Unassembled WGS sequence"/>
</dbReference>
<dbReference type="OrthoDB" id="2436012at2759"/>
<protein>
    <submittedName>
        <fullName evidence="2">Uncharacterized protein</fullName>
    </submittedName>
</protein>
<accession>A0A9P6TWL0</accession>